<sequence>MQRILLIALVALIALPSVASAERDRTGRKLDAIQSGRLYDPILTPQMNPRFEFNDPNAEAKFLLDVRQGRFDLNRVPEGQRQYFQFQLENAR</sequence>
<reference evidence="2 3" key="1">
    <citation type="submission" date="2018-05" db="EMBL/GenBank/DDBJ databases">
        <title>Genomic Encyclopedia of Type Strains, Phase IV (KMG-IV): sequencing the most valuable type-strain genomes for metagenomic binning, comparative biology and taxonomic classification.</title>
        <authorList>
            <person name="Goeker M."/>
        </authorList>
    </citation>
    <scope>NUCLEOTIDE SEQUENCE [LARGE SCALE GENOMIC DNA]</scope>
    <source>
        <strain evidence="2 3">DSM 16791</strain>
    </source>
</reference>
<protein>
    <submittedName>
        <fullName evidence="2">Uncharacterized protein</fullName>
    </submittedName>
</protein>
<keyword evidence="3" id="KW-1185">Reference proteome</keyword>
<organism evidence="2 3">
    <name type="scientific">Hoeflea marina</name>
    <dbReference type="NCBI Taxonomy" id="274592"/>
    <lineage>
        <taxon>Bacteria</taxon>
        <taxon>Pseudomonadati</taxon>
        <taxon>Pseudomonadota</taxon>
        <taxon>Alphaproteobacteria</taxon>
        <taxon>Hyphomicrobiales</taxon>
        <taxon>Rhizobiaceae</taxon>
        <taxon>Hoeflea</taxon>
    </lineage>
</organism>
<dbReference type="OrthoDB" id="8116428at2"/>
<proteinExistence type="predicted"/>
<evidence type="ECO:0000313" key="2">
    <source>
        <dbReference type="EMBL" id="PWV98313.1"/>
    </source>
</evidence>
<dbReference type="AlphaFoldDB" id="A0A317PJA2"/>
<keyword evidence="1" id="KW-0732">Signal</keyword>
<evidence type="ECO:0000313" key="3">
    <source>
        <dbReference type="Proteomes" id="UP000246352"/>
    </source>
</evidence>
<feature type="signal peptide" evidence="1">
    <location>
        <begin position="1"/>
        <end position="21"/>
    </location>
</feature>
<dbReference type="EMBL" id="QGTR01000005">
    <property type="protein sequence ID" value="PWV98313.1"/>
    <property type="molecule type" value="Genomic_DNA"/>
</dbReference>
<comment type="caution">
    <text evidence="2">The sequence shown here is derived from an EMBL/GenBank/DDBJ whole genome shotgun (WGS) entry which is preliminary data.</text>
</comment>
<dbReference type="RefSeq" id="WP_110033724.1">
    <property type="nucleotide sequence ID" value="NZ_QGTR01000005.1"/>
</dbReference>
<evidence type="ECO:0000256" key="1">
    <source>
        <dbReference type="SAM" id="SignalP"/>
    </source>
</evidence>
<name>A0A317PJA2_9HYPH</name>
<accession>A0A317PJA2</accession>
<dbReference type="Proteomes" id="UP000246352">
    <property type="component" value="Unassembled WGS sequence"/>
</dbReference>
<feature type="chain" id="PRO_5016347620" evidence="1">
    <location>
        <begin position="22"/>
        <end position="92"/>
    </location>
</feature>
<gene>
    <name evidence="2" type="ORF">DFR52_105296</name>
</gene>